<dbReference type="GO" id="GO:0006271">
    <property type="term" value="P:DNA strand elongation involved in DNA replication"/>
    <property type="evidence" value="ECO:0007669"/>
    <property type="project" value="TreeGrafter"/>
</dbReference>
<evidence type="ECO:0000313" key="14">
    <source>
        <dbReference type="EMBL" id="REE78683.1"/>
    </source>
</evidence>
<dbReference type="Gene3D" id="3.10.150.10">
    <property type="entry name" value="DNA Polymerase III, subunit A, domain 2"/>
    <property type="match status" value="1"/>
</dbReference>
<keyword evidence="6 10" id="KW-0548">Nucleotidyltransferase</keyword>
<reference evidence="14 15" key="1">
    <citation type="submission" date="2018-08" db="EMBL/GenBank/DDBJ databases">
        <title>Genomic Encyclopedia of Type Strains, Phase III (KMG-III): the genomes of soil and plant-associated and newly described type strains.</title>
        <authorList>
            <person name="Whitman W."/>
        </authorList>
    </citation>
    <scope>NUCLEOTIDE SEQUENCE [LARGE SCALE GENOMIC DNA]</scope>
    <source>
        <strain evidence="14 15">CGMCC 1.10966</strain>
    </source>
</reference>
<dbReference type="InterPro" id="IPR046938">
    <property type="entry name" value="DNA_clamp_sf"/>
</dbReference>
<evidence type="ECO:0000256" key="5">
    <source>
        <dbReference type="ARBA" id="ARBA00022679"/>
    </source>
</evidence>
<evidence type="ECO:0000256" key="3">
    <source>
        <dbReference type="ARBA" id="ARBA00021035"/>
    </source>
</evidence>
<evidence type="ECO:0000259" key="11">
    <source>
        <dbReference type="Pfam" id="PF00712"/>
    </source>
</evidence>
<evidence type="ECO:0000256" key="10">
    <source>
        <dbReference type="PIRNR" id="PIRNR000804"/>
    </source>
</evidence>
<protein>
    <recommendedName>
        <fullName evidence="3 10">Beta sliding clamp</fullName>
    </recommendedName>
</protein>
<evidence type="ECO:0000256" key="4">
    <source>
        <dbReference type="ARBA" id="ARBA00022490"/>
    </source>
</evidence>
<dbReference type="GO" id="GO:0009360">
    <property type="term" value="C:DNA polymerase III complex"/>
    <property type="evidence" value="ECO:0007669"/>
    <property type="project" value="InterPro"/>
</dbReference>
<dbReference type="RefSeq" id="WP_281272516.1">
    <property type="nucleotide sequence ID" value="NZ_QTTN01000025.1"/>
</dbReference>
<dbReference type="PANTHER" id="PTHR30478:SF0">
    <property type="entry name" value="BETA SLIDING CLAMP"/>
    <property type="match status" value="1"/>
</dbReference>
<dbReference type="Pfam" id="PF02768">
    <property type="entry name" value="DNA_pol3_beta_3"/>
    <property type="match status" value="1"/>
</dbReference>
<dbReference type="GO" id="GO:0003677">
    <property type="term" value="F:DNA binding"/>
    <property type="evidence" value="ECO:0007669"/>
    <property type="project" value="UniProtKB-UniRule"/>
</dbReference>
<evidence type="ECO:0000256" key="8">
    <source>
        <dbReference type="ARBA" id="ARBA00022932"/>
    </source>
</evidence>
<dbReference type="GO" id="GO:0003887">
    <property type="term" value="F:DNA-directed DNA polymerase activity"/>
    <property type="evidence" value="ECO:0007669"/>
    <property type="project" value="UniProtKB-UniRule"/>
</dbReference>
<proteinExistence type="inferred from homology"/>
<comment type="caution">
    <text evidence="14">The sequence shown here is derived from an EMBL/GenBank/DDBJ whole genome shotgun (WGS) entry which is preliminary data.</text>
</comment>
<dbReference type="SUPFAM" id="SSF55979">
    <property type="entry name" value="DNA clamp"/>
    <property type="match status" value="3"/>
</dbReference>
<keyword evidence="9" id="KW-0238">DNA-binding</keyword>
<dbReference type="Pfam" id="PF00712">
    <property type="entry name" value="DNA_pol3_beta"/>
    <property type="match status" value="1"/>
</dbReference>
<evidence type="ECO:0000256" key="7">
    <source>
        <dbReference type="ARBA" id="ARBA00022705"/>
    </source>
</evidence>
<organism evidence="14 15">
    <name type="scientific">Paenibacillus taihuensis</name>
    <dbReference type="NCBI Taxonomy" id="1156355"/>
    <lineage>
        <taxon>Bacteria</taxon>
        <taxon>Bacillati</taxon>
        <taxon>Bacillota</taxon>
        <taxon>Bacilli</taxon>
        <taxon>Bacillales</taxon>
        <taxon>Paenibacillaceae</taxon>
        <taxon>Paenibacillus</taxon>
    </lineage>
</organism>
<dbReference type="CDD" id="cd00140">
    <property type="entry name" value="beta_clamp"/>
    <property type="match status" value="1"/>
</dbReference>
<dbReference type="PIRSF" id="PIRSF000804">
    <property type="entry name" value="DNA_pol_III_b"/>
    <property type="match status" value="1"/>
</dbReference>
<dbReference type="InterPro" id="IPR022637">
    <property type="entry name" value="DNA_polIII_beta_cen"/>
</dbReference>
<dbReference type="PANTHER" id="PTHR30478">
    <property type="entry name" value="DNA POLYMERASE III SUBUNIT BETA"/>
    <property type="match status" value="1"/>
</dbReference>
<keyword evidence="15" id="KW-1185">Reference proteome</keyword>
<feature type="domain" description="DNA polymerase III beta sliding clamp N-terminal" evidence="11">
    <location>
        <begin position="7"/>
        <end position="126"/>
    </location>
</feature>
<evidence type="ECO:0000313" key="15">
    <source>
        <dbReference type="Proteomes" id="UP000256304"/>
    </source>
</evidence>
<dbReference type="EMBL" id="QTTN01000025">
    <property type="protein sequence ID" value="REE78683.1"/>
    <property type="molecule type" value="Genomic_DNA"/>
</dbReference>
<dbReference type="SMART" id="SM00480">
    <property type="entry name" value="POL3Bc"/>
    <property type="match status" value="1"/>
</dbReference>
<dbReference type="Pfam" id="PF02767">
    <property type="entry name" value="DNA_pol3_beta_2"/>
    <property type="match status" value="1"/>
</dbReference>
<evidence type="ECO:0000256" key="1">
    <source>
        <dbReference type="ARBA" id="ARBA00004496"/>
    </source>
</evidence>
<keyword evidence="4 10" id="KW-0963">Cytoplasm</keyword>
<evidence type="ECO:0000256" key="9">
    <source>
        <dbReference type="ARBA" id="ARBA00023125"/>
    </source>
</evidence>
<accession>A0A3D9RPK3</accession>
<keyword evidence="5 10" id="KW-0808">Transferase</keyword>
<comment type="subunit">
    <text evidence="10">Forms a ring-shaped head-to-tail homodimer around DNA.</text>
</comment>
<comment type="similarity">
    <text evidence="2 10">Belongs to the beta sliding clamp family.</text>
</comment>
<dbReference type="InterPro" id="IPR022634">
    <property type="entry name" value="DNA_polIII_beta_N"/>
</dbReference>
<dbReference type="AlphaFoldDB" id="A0A3D9RPK3"/>
<dbReference type="GO" id="GO:0008408">
    <property type="term" value="F:3'-5' exonuclease activity"/>
    <property type="evidence" value="ECO:0007669"/>
    <property type="project" value="InterPro"/>
</dbReference>
<feature type="domain" description="DNA polymerase III beta sliding clamp C-terminal" evidence="13">
    <location>
        <begin position="255"/>
        <end position="359"/>
    </location>
</feature>
<comment type="function">
    <text evidence="10">Confers DNA tethering and processivity to DNA polymerases and other proteins. Acts as a clamp, forming a ring around DNA (a reaction catalyzed by the clamp-loading complex) which diffuses in an ATP-independent manner freely and bidirectionally along dsDNA. Initially characterized for its ability to contact the catalytic subunit of DNA polymerase III (Pol III), a complex, multichain enzyme responsible for most of the replicative synthesis in bacteria; Pol III exhibits 3'-5' exonuclease proofreading activity. The beta chain is required for initiation of replication as well as for processivity of DNA replication.</text>
</comment>
<dbReference type="GO" id="GO:0005737">
    <property type="term" value="C:cytoplasm"/>
    <property type="evidence" value="ECO:0007669"/>
    <property type="project" value="UniProtKB-SubCell"/>
</dbReference>
<dbReference type="Gene3D" id="3.70.10.10">
    <property type="match status" value="1"/>
</dbReference>
<dbReference type="Proteomes" id="UP000256304">
    <property type="component" value="Unassembled WGS sequence"/>
</dbReference>
<keyword evidence="8 10" id="KW-0239">DNA-directed DNA polymerase</keyword>
<keyword evidence="7 10" id="KW-0235">DNA replication</keyword>
<evidence type="ECO:0000259" key="13">
    <source>
        <dbReference type="Pfam" id="PF02768"/>
    </source>
</evidence>
<dbReference type="NCBIfam" id="TIGR00663">
    <property type="entry name" value="dnan"/>
    <property type="match status" value="1"/>
</dbReference>
<dbReference type="InterPro" id="IPR022635">
    <property type="entry name" value="DNA_polIII_beta_C"/>
</dbReference>
<gene>
    <name evidence="14" type="ORF">A8990_12580</name>
</gene>
<feature type="domain" description="DNA polymerase III beta sliding clamp central" evidence="12">
    <location>
        <begin position="138"/>
        <end position="251"/>
    </location>
</feature>
<name>A0A3D9RPK3_9BACL</name>
<evidence type="ECO:0000256" key="6">
    <source>
        <dbReference type="ARBA" id="ARBA00022695"/>
    </source>
</evidence>
<sequence>MRPLLVEIARDTLMNALQHVTKAVDVHNPIPILQGIHIQARADGIIFTASNASMTIRAESPQDGASVTVRRTGAVVIPSRYFHDVIRKLHDERILLETNEQLIVTVKSGHSQVRLCGMDPYEFPSLSGEQSAPRRLSINSASLKSAIKQVATMASTSETRPVLTGVSVECNHDSITFIATDGVRLATRNLDAEGNISETFRAIIPAKNLYEMSKMLSSEDEITGIEVSNSRVRFATHGLKVESARIEGAFPSIMNAIPQAYLCEFTVERAHLLAAVECVTVLASDNIIKLVASHHLLKLLSRTPEVGDIENAVPLTEMSGEGFAISVNGKFLTDILRHSDCSGVRVRYAGPTSPIVILPDDPNISALFLVTPVRTHN</sequence>
<evidence type="ECO:0000256" key="2">
    <source>
        <dbReference type="ARBA" id="ARBA00010752"/>
    </source>
</evidence>
<evidence type="ECO:0000259" key="12">
    <source>
        <dbReference type="Pfam" id="PF02767"/>
    </source>
</evidence>
<comment type="subcellular location">
    <subcellularLocation>
        <location evidence="1 10">Cytoplasm</location>
    </subcellularLocation>
</comment>
<dbReference type="InterPro" id="IPR001001">
    <property type="entry name" value="DNA_polIII_beta"/>
</dbReference>